<dbReference type="EMBL" id="VJNC01000013">
    <property type="protein sequence ID" value="TSE20318.1"/>
    <property type="molecule type" value="Genomic_DNA"/>
</dbReference>
<name>A0A4R3LLR9_9BURK</name>
<keyword evidence="4" id="KW-1185">Reference proteome</keyword>
<dbReference type="AlphaFoldDB" id="A0A4R3LLR9"/>
<reference evidence="2 4" key="2">
    <citation type="submission" date="2019-07" db="EMBL/GenBank/DDBJ databases">
        <title>Tepidimonas ignava SPS-1037 draft genome.</title>
        <authorList>
            <person name="Da Costa M.S."/>
            <person name="Froufe H.J.C."/>
            <person name="Egas C."/>
            <person name="Albuquerque L."/>
        </authorList>
    </citation>
    <scope>NUCLEOTIDE SEQUENCE [LARGE SCALE GENOMIC DNA]</scope>
    <source>
        <strain evidence="2 4">SPS-1037</strain>
    </source>
</reference>
<organism evidence="1 3">
    <name type="scientific">Tepidimonas ignava</name>
    <dbReference type="NCBI Taxonomy" id="114249"/>
    <lineage>
        <taxon>Bacteria</taxon>
        <taxon>Pseudomonadati</taxon>
        <taxon>Pseudomonadota</taxon>
        <taxon>Betaproteobacteria</taxon>
        <taxon>Burkholderiales</taxon>
        <taxon>Tepidimonas</taxon>
    </lineage>
</organism>
<dbReference type="InterPro" id="IPR006521">
    <property type="entry name" value="Tail_protein_I"/>
</dbReference>
<dbReference type="Proteomes" id="UP000295536">
    <property type="component" value="Unassembled WGS sequence"/>
</dbReference>
<dbReference type="Pfam" id="PF09684">
    <property type="entry name" value="Tail_P2_I"/>
    <property type="match status" value="1"/>
</dbReference>
<evidence type="ECO:0000313" key="3">
    <source>
        <dbReference type="Proteomes" id="UP000295536"/>
    </source>
</evidence>
<protein>
    <submittedName>
        <fullName evidence="2">Phage tail protein</fullName>
    </submittedName>
    <submittedName>
        <fullName evidence="1">Tail protein P2 I</fullName>
    </submittedName>
</protein>
<sequence length="464" mass="51230">MSNHLLPANATALEIALSEAIDIAHLEAGAEAIRRFKAEPPDSALPSLVWEYALEELLPYLPEPRLAIREGVLWQRLRGTPRSLAVALSWIGAEAVFVEQEAPGGAHWAEFQIDPGRWLEWEEIGRFIAVARLSAPARSRLARLYHGHDRRRLILGQSALDEALLSDYSGTFWRDGATRVSFGRRHDAGQTLWALAASGLLRDAAHGRFARYADRCLLDEMALGCRPAPNPRIEHARAHERAQALGLLGRAQQRPERTYCKAQVALSEQWPLGETNACLPARAWQAADAPMRLGDAISEGIGAGRWVEITERLERSVQAALAMPQVILGRSEKRLVSQAARADRHLRLSDMALSDELPSGWQLSRQAHRAAGAGWMWPGGWALGAGRWHGLAHPLGTLGEAASGVEVIRPRSASISLPAMSEARAGCHARSAHWRGQRWAGRWQAKSWRQARECLQSQHTTTTE</sequence>
<reference evidence="1 3" key="1">
    <citation type="submission" date="2019-03" db="EMBL/GenBank/DDBJ databases">
        <title>Genomic Encyclopedia of Type Strains, Phase IV (KMG-IV): sequencing the most valuable type-strain genomes for metagenomic binning, comparative biology and taxonomic classification.</title>
        <authorList>
            <person name="Goeker M."/>
        </authorList>
    </citation>
    <scope>NUCLEOTIDE SEQUENCE [LARGE SCALE GENOMIC DNA]</scope>
    <source>
        <strain evidence="1 3">DSM 12034</strain>
    </source>
</reference>
<evidence type="ECO:0000313" key="4">
    <source>
        <dbReference type="Proteomes" id="UP000315577"/>
    </source>
</evidence>
<proteinExistence type="predicted"/>
<dbReference type="RefSeq" id="WP_161595496.1">
    <property type="nucleotide sequence ID" value="NZ_SMAH01000004.1"/>
</dbReference>
<gene>
    <name evidence="1" type="ORF">EDC36_104180</name>
    <name evidence="2" type="ORF">Tigna_01949</name>
</gene>
<dbReference type="Proteomes" id="UP000315577">
    <property type="component" value="Unassembled WGS sequence"/>
</dbReference>
<dbReference type="EMBL" id="SMAH01000004">
    <property type="protein sequence ID" value="TCS98756.1"/>
    <property type="molecule type" value="Genomic_DNA"/>
</dbReference>
<comment type="caution">
    <text evidence="1">The sequence shown here is derived from an EMBL/GenBank/DDBJ whole genome shotgun (WGS) entry which is preliminary data.</text>
</comment>
<accession>A0A4R3LLR9</accession>
<evidence type="ECO:0000313" key="2">
    <source>
        <dbReference type="EMBL" id="TSE20318.1"/>
    </source>
</evidence>
<evidence type="ECO:0000313" key="1">
    <source>
        <dbReference type="EMBL" id="TCS98756.1"/>
    </source>
</evidence>